<evidence type="ECO:0000313" key="1">
    <source>
        <dbReference type="EMBL" id="KTC75833.1"/>
    </source>
</evidence>
<reference evidence="1 2" key="1">
    <citation type="submission" date="2015-11" db="EMBL/GenBank/DDBJ databases">
        <title>Genomic analysis of 38 Legionella species identifies large and diverse effector repertoires.</title>
        <authorList>
            <person name="Burstein D."/>
            <person name="Amaro F."/>
            <person name="Zusman T."/>
            <person name="Lifshitz Z."/>
            <person name="Cohen O."/>
            <person name="Gilbert J.A."/>
            <person name="Pupko T."/>
            <person name="Shuman H.A."/>
            <person name="Segal G."/>
        </authorList>
    </citation>
    <scope>NUCLEOTIDE SEQUENCE [LARGE SCALE GENOMIC DNA]</scope>
    <source>
        <strain evidence="1 2">WIGA</strain>
    </source>
</reference>
<dbReference type="RefSeq" id="WP_058458354.1">
    <property type="nucleotide sequence ID" value="NZ_CAAAIY010000014.1"/>
</dbReference>
<proteinExistence type="predicted"/>
<evidence type="ECO:0000313" key="2">
    <source>
        <dbReference type="Proteomes" id="UP000054695"/>
    </source>
</evidence>
<dbReference type="STRING" id="447.Lboz_0661"/>
<dbReference type="AlphaFoldDB" id="A0A0W0RXX3"/>
<dbReference type="EMBL" id="LNXU01000007">
    <property type="protein sequence ID" value="KTC75833.1"/>
    <property type="molecule type" value="Genomic_DNA"/>
</dbReference>
<sequence>MSLEKKEKGKLLNTHIQDGKVNGYTFQDDSYANQMAYLFGGKEGEEAAKKILDDAENKYPENPELNELDKIVLKQKKAKYIEEEIKKRAQEVDSKFHAGIKEIFQSLSNKEHPAKGEEAGKDAMLHLMKGLGLNVDEDNVQTHYTPGPPQVFQITWVNRPTANLADENSNINKLTNMYSNCLRPQEKEQFDNNWNRHVEHAKTGGPKIEKEEFLKQADQSFQHTIDALKNPEEAQKSDLSFH</sequence>
<dbReference type="Proteomes" id="UP000054695">
    <property type="component" value="Unassembled WGS sequence"/>
</dbReference>
<dbReference type="PATRIC" id="fig|447.4.peg.710"/>
<comment type="caution">
    <text evidence="1">The sequence shown here is derived from an EMBL/GenBank/DDBJ whole genome shotgun (WGS) entry which is preliminary data.</text>
</comment>
<accession>A0A0W0RXX3</accession>
<keyword evidence="2" id="KW-1185">Reference proteome</keyword>
<protein>
    <submittedName>
        <fullName evidence="1">Uncharacterized protein</fullName>
    </submittedName>
</protein>
<organism evidence="1 2">
    <name type="scientific">Legionella bozemanae</name>
    <name type="common">Fluoribacter bozemanae</name>
    <dbReference type="NCBI Taxonomy" id="447"/>
    <lineage>
        <taxon>Bacteria</taxon>
        <taxon>Pseudomonadati</taxon>
        <taxon>Pseudomonadota</taxon>
        <taxon>Gammaproteobacteria</taxon>
        <taxon>Legionellales</taxon>
        <taxon>Legionellaceae</taxon>
        <taxon>Legionella</taxon>
    </lineage>
</organism>
<gene>
    <name evidence="1" type="ORF">Lboz_0661</name>
</gene>
<dbReference type="OrthoDB" id="5638709at2"/>
<name>A0A0W0RXX3_LEGBO</name>